<feature type="compositionally biased region" description="Acidic residues" evidence="2">
    <location>
        <begin position="1"/>
        <end position="65"/>
    </location>
</feature>
<name>A0AAE1F7D5_PETCI</name>
<feature type="compositionally biased region" description="Low complexity" evidence="2">
    <location>
        <begin position="84"/>
        <end position="95"/>
    </location>
</feature>
<feature type="compositionally biased region" description="Pro residues" evidence="2">
    <location>
        <begin position="74"/>
        <end position="83"/>
    </location>
</feature>
<dbReference type="PANTHER" id="PTHR16275:SF8">
    <property type="entry name" value="COILED-COIL DOMAIN-CONTAINING PROTEIN 40"/>
    <property type="match status" value="1"/>
</dbReference>
<proteinExistence type="predicted"/>
<feature type="coiled-coil region" evidence="1">
    <location>
        <begin position="632"/>
        <end position="659"/>
    </location>
</feature>
<feature type="coiled-coil region" evidence="1">
    <location>
        <begin position="129"/>
        <end position="170"/>
    </location>
</feature>
<dbReference type="EMBL" id="JAWQEG010002920">
    <property type="protein sequence ID" value="KAK3868935.1"/>
    <property type="molecule type" value="Genomic_DNA"/>
</dbReference>
<dbReference type="InterPro" id="IPR037386">
    <property type="entry name" value="CCDC40"/>
</dbReference>
<gene>
    <name evidence="3" type="ORF">Pcinc_025713</name>
</gene>
<accession>A0AAE1F7D5</accession>
<reference evidence="3" key="1">
    <citation type="submission" date="2023-10" db="EMBL/GenBank/DDBJ databases">
        <title>Genome assemblies of two species of porcelain crab, Petrolisthes cinctipes and Petrolisthes manimaculis (Anomura: Porcellanidae).</title>
        <authorList>
            <person name="Angst P."/>
        </authorList>
    </citation>
    <scope>NUCLEOTIDE SEQUENCE</scope>
    <source>
        <strain evidence="3">PB745_01</strain>
        <tissue evidence="3">Gill</tissue>
    </source>
</reference>
<evidence type="ECO:0000313" key="4">
    <source>
        <dbReference type="Proteomes" id="UP001286313"/>
    </source>
</evidence>
<feature type="region of interest" description="Disordered" evidence="2">
    <location>
        <begin position="1"/>
        <end position="117"/>
    </location>
</feature>
<dbReference type="AlphaFoldDB" id="A0AAE1F7D5"/>
<comment type="caution">
    <text evidence="3">The sequence shown here is derived from an EMBL/GenBank/DDBJ whole genome shotgun (WGS) entry which is preliminary data.</text>
</comment>
<feature type="coiled-coil region" evidence="1">
    <location>
        <begin position="569"/>
        <end position="596"/>
    </location>
</feature>
<evidence type="ECO:0000256" key="1">
    <source>
        <dbReference type="SAM" id="Coils"/>
    </source>
</evidence>
<evidence type="ECO:0008006" key="5">
    <source>
        <dbReference type="Google" id="ProtNLM"/>
    </source>
</evidence>
<dbReference type="Proteomes" id="UP001286313">
    <property type="component" value="Unassembled WGS sequence"/>
</dbReference>
<feature type="coiled-coil region" evidence="1">
    <location>
        <begin position="685"/>
        <end position="740"/>
    </location>
</feature>
<sequence>MDRQEEDILEEKEEEENILEEEEEEREEEKEGESEEGSISGEDNDGAGGDDDGGGGGEDNGEEDGIGGRAQLPSPLPSPPPSPTTAAATSQQQTPAISGEGEGDAAGGGGGPSWASVLKTLGPDHPLLRRFQDAKKRHLEEEKSQLQLRLRQLRQQAHDLQTENVGLGSQLFDVQQAVTRAQVNLDKVKSERCRNREAVTAAEEGLRQARQEERSLLATLNAAQKHEREVKLEVERVGNRVSVVRTAKERSDGDVTTLSRILHNTAWDRANLEKDKMMQERQFTSQLNDRARNQREELHHLECEGVGVRRAWEAGVVRLARRSTEHTQALQHLDQLRGQQAERRAELLNTRKEVKENQLKHESESIRLLRLERDVSKQRERLAVAREESQQVAERHEQLLALVEQLEARSALKHKEERAVTRELERVYERVEATTVKWRKVEDQVLDRMAEQTAVTKAASNLRRAVTHTRTKCRALEDELVEKERGAAAWALKSWEARAAVQTHTASHEAINALVSRLHNDVTRLEGELKRSQNQVNTNQSNTDKLNKQLAKVLQLTGDSEAPPGEREERRLRLLLRDKEEEKRVVEEEALTVQRTLLEAKAARDALTHLTTRLQQEVGVLRGREARVEGGVERERGALKEVERQRERLQGAVTTLDTRLHQEKQHRDATSREADTAHTKIMARLQELERAAVTKESERERLEERRVEVEGSLLEATRERAQWERHLEELKEARDAIRKDTGDQGELHAMKTEITRMQARWRSLEATQKELSGRLEQSVGVEGALKTRTQAMVTRLRQDPNAAKATRVMHQDILRRKLTKGRKRLRELEEAASGAQDDRTRVEGEARRQEQLYAHNVRLLQEAATHLEEKLVNKQEEQLRLQECRARLRHLTAVREGRYKTLAAAGEEAQQAMRGRLGARSQAYTGVLAQLEAGYPHMEFKLRNIKILLHNFLEKDT</sequence>
<evidence type="ECO:0000313" key="3">
    <source>
        <dbReference type="EMBL" id="KAK3868935.1"/>
    </source>
</evidence>
<dbReference type="GO" id="GO:0005737">
    <property type="term" value="C:cytoplasm"/>
    <property type="evidence" value="ECO:0007669"/>
    <property type="project" value="TreeGrafter"/>
</dbReference>
<organism evidence="3 4">
    <name type="scientific">Petrolisthes cinctipes</name>
    <name type="common">Flat porcelain crab</name>
    <dbReference type="NCBI Taxonomy" id="88211"/>
    <lineage>
        <taxon>Eukaryota</taxon>
        <taxon>Metazoa</taxon>
        <taxon>Ecdysozoa</taxon>
        <taxon>Arthropoda</taxon>
        <taxon>Crustacea</taxon>
        <taxon>Multicrustacea</taxon>
        <taxon>Malacostraca</taxon>
        <taxon>Eumalacostraca</taxon>
        <taxon>Eucarida</taxon>
        <taxon>Decapoda</taxon>
        <taxon>Pleocyemata</taxon>
        <taxon>Anomura</taxon>
        <taxon>Galatheoidea</taxon>
        <taxon>Porcellanidae</taxon>
        <taxon>Petrolisthes</taxon>
    </lineage>
</organism>
<feature type="coiled-coil region" evidence="1">
    <location>
        <begin position="811"/>
        <end position="887"/>
    </location>
</feature>
<evidence type="ECO:0000256" key="2">
    <source>
        <dbReference type="SAM" id="MobiDB-lite"/>
    </source>
</evidence>
<feature type="coiled-coil region" evidence="1">
    <location>
        <begin position="338"/>
        <end position="409"/>
    </location>
</feature>
<keyword evidence="4" id="KW-1185">Reference proteome</keyword>
<feature type="coiled-coil region" evidence="1">
    <location>
        <begin position="515"/>
        <end position="542"/>
    </location>
</feature>
<dbReference type="GO" id="GO:0035082">
    <property type="term" value="P:axoneme assembly"/>
    <property type="evidence" value="ECO:0007669"/>
    <property type="project" value="InterPro"/>
</dbReference>
<keyword evidence="1" id="KW-0175">Coiled coil</keyword>
<dbReference type="PANTHER" id="PTHR16275">
    <property type="entry name" value="COILED-COIL DOMAIN-CONTAINING PROTEIN 40"/>
    <property type="match status" value="1"/>
</dbReference>
<protein>
    <recommendedName>
        <fullName evidence="5">Coiled-coil domain-containing protein 40</fullName>
    </recommendedName>
</protein>